<reference evidence="1" key="1">
    <citation type="journal article" date="2019" name="bioRxiv">
        <title>The Genome of the Zebra Mussel, Dreissena polymorpha: A Resource for Invasive Species Research.</title>
        <authorList>
            <person name="McCartney M.A."/>
            <person name="Auch B."/>
            <person name="Kono T."/>
            <person name="Mallez S."/>
            <person name="Zhang Y."/>
            <person name="Obille A."/>
            <person name="Becker A."/>
            <person name="Abrahante J.E."/>
            <person name="Garbe J."/>
            <person name="Badalamenti J.P."/>
            <person name="Herman A."/>
            <person name="Mangelson H."/>
            <person name="Liachko I."/>
            <person name="Sullivan S."/>
            <person name="Sone E.D."/>
            <person name="Koren S."/>
            <person name="Silverstein K.A.T."/>
            <person name="Beckman K.B."/>
            <person name="Gohl D.M."/>
        </authorList>
    </citation>
    <scope>NUCLEOTIDE SEQUENCE</scope>
    <source>
        <strain evidence="1">Duluth1</strain>
        <tissue evidence="1">Whole animal</tissue>
    </source>
</reference>
<dbReference type="EMBL" id="JAIWYP010000015">
    <property type="protein sequence ID" value="KAH3704985.1"/>
    <property type="molecule type" value="Genomic_DNA"/>
</dbReference>
<organism evidence="1 2">
    <name type="scientific">Dreissena polymorpha</name>
    <name type="common">Zebra mussel</name>
    <name type="synonym">Mytilus polymorpha</name>
    <dbReference type="NCBI Taxonomy" id="45954"/>
    <lineage>
        <taxon>Eukaryota</taxon>
        <taxon>Metazoa</taxon>
        <taxon>Spiralia</taxon>
        <taxon>Lophotrochozoa</taxon>
        <taxon>Mollusca</taxon>
        <taxon>Bivalvia</taxon>
        <taxon>Autobranchia</taxon>
        <taxon>Heteroconchia</taxon>
        <taxon>Euheterodonta</taxon>
        <taxon>Imparidentia</taxon>
        <taxon>Neoheterodontei</taxon>
        <taxon>Myida</taxon>
        <taxon>Dreissenoidea</taxon>
        <taxon>Dreissenidae</taxon>
        <taxon>Dreissena</taxon>
    </lineage>
</organism>
<protein>
    <submittedName>
        <fullName evidence="1">Uncharacterized protein</fullName>
    </submittedName>
</protein>
<dbReference type="Proteomes" id="UP000828390">
    <property type="component" value="Unassembled WGS sequence"/>
</dbReference>
<name>A0A9D4BIW2_DREPO</name>
<dbReference type="InterPro" id="IPR036116">
    <property type="entry name" value="FN3_sf"/>
</dbReference>
<keyword evidence="2" id="KW-1185">Reference proteome</keyword>
<proteinExistence type="predicted"/>
<accession>A0A9D4BIW2</accession>
<sequence>MYLMELPILSGKPSSPAALNFTVIQKYVYFVWKRGFNGGHPQTFVIQLSKDSTDNYINHTTVIEEASIGPDDTVTFNITSLDVGVYHARLLTFNAIGAADPVMFGVFRIAKAHLSAQSFGTADVDQGKAIYMSLSRQAVQCKTHVHLKSEDNAGILRE</sequence>
<reference evidence="1" key="2">
    <citation type="submission" date="2020-11" db="EMBL/GenBank/DDBJ databases">
        <authorList>
            <person name="McCartney M.A."/>
            <person name="Auch B."/>
            <person name="Kono T."/>
            <person name="Mallez S."/>
            <person name="Becker A."/>
            <person name="Gohl D.M."/>
            <person name="Silverstein K.A.T."/>
            <person name="Koren S."/>
            <person name="Bechman K.B."/>
            <person name="Herman A."/>
            <person name="Abrahante J.E."/>
            <person name="Garbe J."/>
        </authorList>
    </citation>
    <scope>NUCLEOTIDE SEQUENCE</scope>
    <source>
        <strain evidence="1">Duluth1</strain>
        <tissue evidence="1">Whole animal</tissue>
    </source>
</reference>
<gene>
    <name evidence="1" type="ORF">DPMN_080047</name>
</gene>
<dbReference type="AlphaFoldDB" id="A0A9D4BIW2"/>
<evidence type="ECO:0000313" key="2">
    <source>
        <dbReference type="Proteomes" id="UP000828390"/>
    </source>
</evidence>
<comment type="caution">
    <text evidence="1">The sequence shown here is derived from an EMBL/GenBank/DDBJ whole genome shotgun (WGS) entry which is preliminary data.</text>
</comment>
<evidence type="ECO:0000313" key="1">
    <source>
        <dbReference type="EMBL" id="KAH3704985.1"/>
    </source>
</evidence>
<dbReference type="SUPFAM" id="SSF49265">
    <property type="entry name" value="Fibronectin type III"/>
    <property type="match status" value="1"/>
</dbReference>